<comment type="caution">
    <text evidence="3">The sequence shown here is derived from an EMBL/GenBank/DDBJ whole genome shotgun (WGS) entry which is preliminary data.</text>
</comment>
<name>A0A423KL07_9PSED</name>
<gene>
    <name evidence="3" type="ORF">BK665_09485</name>
</gene>
<dbReference type="PANTHER" id="PTHR30408:SF12">
    <property type="entry name" value="TYPE I RESTRICTION ENZYME MJAVIII SPECIFICITY SUBUNIT"/>
    <property type="match status" value="1"/>
</dbReference>
<reference evidence="3 4" key="1">
    <citation type="submission" date="2016-10" db="EMBL/GenBank/DDBJ databases">
        <title>Comparative genome analysis of multiple Pseudomonas spp. focuses on biocontrol and plant growth promoting traits.</title>
        <authorList>
            <person name="Tao X.-Y."/>
            <person name="Taylor C.G."/>
        </authorList>
    </citation>
    <scope>NUCLEOTIDE SEQUENCE [LARGE SCALE GENOMIC DNA]</scope>
    <source>
        <strain evidence="3 4">39A2</strain>
    </source>
</reference>
<dbReference type="OrthoDB" id="9798929at2"/>
<dbReference type="InterPro" id="IPR044946">
    <property type="entry name" value="Restrct_endonuc_typeI_TRD_sf"/>
</dbReference>
<evidence type="ECO:0000256" key="2">
    <source>
        <dbReference type="ARBA" id="ARBA00023125"/>
    </source>
</evidence>
<evidence type="ECO:0000313" key="3">
    <source>
        <dbReference type="EMBL" id="RON54554.1"/>
    </source>
</evidence>
<dbReference type="Proteomes" id="UP000283627">
    <property type="component" value="Unassembled WGS sequence"/>
</dbReference>
<dbReference type="PANTHER" id="PTHR30408">
    <property type="entry name" value="TYPE-1 RESTRICTION ENZYME ECOKI SPECIFICITY PROTEIN"/>
    <property type="match status" value="1"/>
</dbReference>
<evidence type="ECO:0000313" key="4">
    <source>
        <dbReference type="Proteomes" id="UP000283627"/>
    </source>
</evidence>
<proteinExistence type="predicted"/>
<evidence type="ECO:0000256" key="1">
    <source>
        <dbReference type="ARBA" id="ARBA00022747"/>
    </source>
</evidence>
<evidence type="ECO:0008006" key="5">
    <source>
        <dbReference type="Google" id="ProtNLM"/>
    </source>
</evidence>
<accession>A0A423KL07</accession>
<sequence>MESIVRVPAADFTPERLDTGFYSKEFYSARELIENAGFELEAIGSVCEPWQFGAYALCNDIVWDGAETGVPFIKAEAIESPLIDEASLSYVTKKTHSILSKSALKAGDIIVSTSGTVGRLAVLPDSIPVANSNQDTIKFSLTGTNYNSHFVAAWLTTKYGQAFMSREAGGAVQQHIYLYNFKRLPLLKLHNGAQDYIGEKIHQAESLKAWARKIVAGQNAIYSEQYAALSDYKKYKSQFFRMSFKAAFDVLTPESYPPEIDQYFRENEFVTLGEISSEIFTGNTREESESSSEAVAQATSRSCTGLFLKGPFNKVERPSRGKYLKKFDILLTCGAHDKKYIGRDVSIYHADDENLPSSKVLVIRIKEGSLPASYVHSYLTSDAGYIQWQSVVRGVSAGIHPGDVSRIRIPLPLKIKGWDSIAHIADDQFSSAGKAVDFAQELTRAARFLVEAVIEGRLDESLLKAAQVLLEGGNESVDRSILNRLKTDGIDGSGQQLFSDLDELYRLLAQAQED</sequence>
<dbReference type="GO" id="GO:0009307">
    <property type="term" value="P:DNA restriction-modification system"/>
    <property type="evidence" value="ECO:0007669"/>
    <property type="project" value="UniProtKB-KW"/>
</dbReference>
<organism evidence="3 4">
    <name type="scientific">Pseudomonas frederiksbergensis</name>
    <dbReference type="NCBI Taxonomy" id="104087"/>
    <lineage>
        <taxon>Bacteria</taxon>
        <taxon>Pseudomonadati</taxon>
        <taxon>Pseudomonadota</taxon>
        <taxon>Gammaproteobacteria</taxon>
        <taxon>Pseudomonadales</taxon>
        <taxon>Pseudomonadaceae</taxon>
        <taxon>Pseudomonas</taxon>
    </lineage>
</organism>
<dbReference type="SUPFAM" id="SSF116734">
    <property type="entry name" value="DNA methylase specificity domain"/>
    <property type="match status" value="2"/>
</dbReference>
<keyword evidence="2" id="KW-0238">DNA-binding</keyword>
<dbReference type="AlphaFoldDB" id="A0A423KL07"/>
<protein>
    <recommendedName>
        <fullName evidence="5">Type I restriction modification DNA specificity domain-containing protein</fullName>
    </recommendedName>
</protein>
<dbReference type="RefSeq" id="WP_123405092.1">
    <property type="nucleotide sequence ID" value="NZ_MOBP01000006.1"/>
</dbReference>
<dbReference type="GO" id="GO:0003677">
    <property type="term" value="F:DNA binding"/>
    <property type="evidence" value="ECO:0007669"/>
    <property type="project" value="UniProtKB-KW"/>
</dbReference>
<dbReference type="Gene3D" id="3.90.220.20">
    <property type="entry name" value="DNA methylase specificity domains"/>
    <property type="match status" value="2"/>
</dbReference>
<dbReference type="EMBL" id="MOBP01000006">
    <property type="protein sequence ID" value="RON54554.1"/>
    <property type="molecule type" value="Genomic_DNA"/>
</dbReference>
<keyword evidence="1" id="KW-0680">Restriction system</keyword>
<dbReference type="InterPro" id="IPR052021">
    <property type="entry name" value="Type-I_RS_S_subunit"/>
</dbReference>